<name>A0A4Q6XZ16_9SPHI</name>
<evidence type="ECO:0000313" key="2">
    <source>
        <dbReference type="Proteomes" id="UP000292855"/>
    </source>
</evidence>
<dbReference type="RefSeq" id="WP_130140326.1">
    <property type="nucleotide sequence ID" value="NZ_SGIT01000001.1"/>
</dbReference>
<accession>A0A4Q6XZ16</accession>
<dbReference type="AlphaFoldDB" id="A0A4Q6XZ16"/>
<proteinExistence type="predicted"/>
<dbReference type="Proteomes" id="UP000292855">
    <property type="component" value="Unassembled WGS sequence"/>
</dbReference>
<protein>
    <submittedName>
        <fullName evidence="1">Uncharacterized protein</fullName>
    </submittedName>
</protein>
<dbReference type="EMBL" id="SGIT01000001">
    <property type="protein sequence ID" value="RZF62097.1"/>
    <property type="molecule type" value="Genomic_DNA"/>
</dbReference>
<dbReference type="OrthoDB" id="710396at2"/>
<gene>
    <name evidence="1" type="ORF">EWE74_04610</name>
</gene>
<reference evidence="1 2" key="1">
    <citation type="submission" date="2019-02" db="EMBL/GenBank/DDBJ databases">
        <authorList>
            <person name="Li Y."/>
        </authorList>
    </citation>
    <scope>NUCLEOTIDE SEQUENCE [LARGE SCALE GENOMIC DNA]</scope>
    <source>
        <strain evidence="1 2">30C10-4-7</strain>
    </source>
</reference>
<comment type="caution">
    <text evidence="1">The sequence shown here is derived from an EMBL/GenBank/DDBJ whole genome shotgun (WGS) entry which is preliminary data.</text>
</comment>
<keyword evidence="2" id="KW-1185">Reference proteome</keyword>
<organism evidence="1 2">
    <name type="scientific">Sphingobacterium corticibacterium</name>
    <dbReference type="NCBI Taxonomy" id="2484746"/>
    <lineage>
        <taxon>Bacteria</taxon>
        <taxon>Pseudomonadati</taxon>
        <taxon>Bacteroidota</taxon>
        <taxon>Sphingobacteriia</taxon>
        <taxon>Sphingobacteriales</taxon>
        <taxon>Sphingobacteriaceae</taxon>
        <taxon>Sphingobacterium</taxon>
    </lineage>
</organism>
<sequence>MKSTLNINATSFYQTQFKQLKWALNDQTENSTEIAIAEESVTDKSDIREAIEDHMDHIAATLPEGRVLNDYEVTVSFDPDIDDRQKAEFTTIFNEFNTRDESN</sequence>
<evidence type="ECO:0000313" key="1">
    <source>
        <dbReference type="EMBL" id="RZF62097.1"/>
    </source>
</evidence>